<gene>
    <name evidence="4" type="primary">LOC113463720</name>
</gene>
<dbReference type="GO" id="GO:0010114">
    <property type="term" value="P:response to red light"/>
    <property type="evidence" value="ECO:0007669"/>
    <property type="project" value="TreeGrafter"/>
</dbReference>
<dbReference type="PANTHER" id="PTHR46336:SF19">
    <property type="entry name" value="BTB DOMAIN-CONTAINING PROTEIN"/>
    <property type="match status" value="1"/>
</dbReference>
<evidence type="ECO:0000313" key="4">
    <source>
        <dbReference type="RefSeq" id="XP_038987190.1"/>
    </source>
</evidence>
<name>A0A8B9ALF9_PHODC</name>
<accession>A0A8B9ALF9</accession>
<dbReference type="Gene3D" id="3.30.710.10">
    <property type="entry name" value="Potassium Channel Kv1.1, Chain A"/>
    <property type="match status" value="1"/>
</dbReference>
<evidence type="ECO:0000256" key="1">
    <source>
        <dbReference type="ARBA" id="ARBA00004906"/>
    </source>
</evidence>
<dbReference type="InterPro" id="IPR045890">
    <property type="entry name" value="POB1-like"/>
</dbReference>
<dbReference type="PANTHER" id="PTHR46336">
    <property type="entry name" value="OS02G0260700 PROTEIN"/>
    <property type="match status" value="1"/>
</dbReference>
<dbReference type="PROSITE" id="PS50097">
    <property type="entry name" value="BTB"/>
    <property type="match status" value="1"/>
</dbReference>
<dbReference type="Pfam" id="PF00651">
    <property type="entry name" value="BTB"/>
    <property type="match status" value="1"/>
</dbReference>
<dbReference type="InterPro" id="IPR000210">
    <property type="entry name" value="BTB/POZ_dom"/>
</dbReference>
<dbReference type="AlphaFoldDB" id="A0A8B9ALF9"/>
<dbReference type="GeneID" id="113463720"/>
<feature type="domain" description="BTB" evidence="2">
    <location>
        <begin position="83"/>
        <end position="155"/>
    </location>
</feature>
<reference evidence="3" key="1">
    <citation type="journal article" date="2019" name="Nat. Commun.">
        <title>Genome-wide association mapping of date palm fruit traits.</title>
        <authorList>
            <person name="Hazzouri K.M."/>
            <person name="Gros-Balthazard M."/>
            <person name="Flowers J.M."/>
            <person name="Copetti D."/>
            <person name="Lemansour A."/>
            <person name="Lebrun M."/>
            <person name="Masmoudi K."/>
            <person name="Ferrand S."/>
            <person name="Dhar M.I."/>
            <person name="Fresquez Z.A."/>
            <person name="Rosas U."/>
            <person name="Zhang J."/>
            <person name="Talag J."/>
            <person name="Lee S."/>
            <person name="Kudrna D."/>
            <person name="Powell R.F."/>
            <person name="Leitch I.J."/>
            <person name="Krueger R.R."/>
            <person name="Wing R.A."/>
            <person name="Amiri K.M.A."/>
            <person name="Purugganan M.D."/>
        </authorList>
    </citation>
    <scope>NUCLEOTIDE SEQUENCE [LARGE SCALE GENOMIC DNA]</scope>
    <source>
        <strain evidence="3">cv. Khalas</strain>
    </source>
</reference>
<evidence type="ECO:0000259" key="2">
    <source>
        <dbReference type="PROSITE" id="PS50097"/>
    </source>
</evidence>
<dbReference type="Proteomes" id="UP000228380">
    <property type="component" value="Chromosome 1"/>
</dbReference>
<dbReference type="KEGG" id="pda:113463720"/>
<keyword evidence="3" id="KW-1185">Reference proteome</keyword>
<dbReference type="GO" id="GO:0005634">
    <property type="term" value="C:nucleus"/>
    <property type="evidence" value="ECO:0007669"/>
    <property type="project" value="TreeGrafter"/>
</dbReference>
<evidence type="ECO:0000313" key="3">
    <source>
        <dbReference type="Proteomes" id="UP000228380"/>
    </source>
</evidence>
<organism evidence="3 4">
    <name type="scientific">Phoenix dactylifera</name>
    <name type="common">Date palm</name>
    <dbReference type="NCBI Taxonomy" id="42345"/>
    <lineage>
        <taxon>Eukaryota</taxon>
        <taxon>Viridiplantae</taxon>
        <taxon>Streptophyta</taxon>
        <taxon>Embryophyta</taxon>
        <taxon>Tracheophyta</taxon>
        <taxon>Spermatophyta</taxon>
        <taxon>Magnoliopsida</taxon>
        <taxon>Liliopsida</taxon>
        <taxon>Arecaceae</taxon>
        <taxon>Coryphoideae</taxon>
        <taxon>Phoeniceae</taxon>
        <taxon>Phoenix</taxon>
    </lineage>
</organism>
<dbReference type="InterPro" id="IPR011333">
    <property type="entry name" value="SKP1/BTB/POZ_sf"/>
</dbReference>
<dbReference type="SUPFAM" id="SSF54695">
    <property type="entry name" value="POZ domain"/>
    <property type="match status" value="1"/>
</dbReference>
<dbReference type="SMART" id="SM00225">
    <property type="entry name" value="BTB"/>
    <property type="match status" value="1"/>
</dbReference>
<dbReference type="RefSeq" id="XP_038987190.1">
    <property type="nucleotide sequence ID" value="XM_039131262.1"/>
</dbReference>
<sequence length="266" mass="30559">MESPKEKIEGDGRKALSHFKKREVIHPPDKPLRVWIVSKPQPDDGEHIGTEDSRKSEAEILVDFNNGIGARSGTYISRRLRGVDFSTSGDDSVEEVIYVNSELLSRESYLFFKLFNQMKTGSQEEPLTIQIEASEEHALVALLEFIYFSSMPPPSYEEIVDLLMTSDEFQVLSCAIQCTYQLVYKLNSPFSCFELCHKVQWVNVREFLAAEAMTYVTQTDSDIMSIKNELLRQPFSRIKALFCMDYLKVESEDVVYDFVLCWAQTL</sequence>
<comment type="pathway">
    <text evidence="1">Protein modification; protein ubiquitination.</text>
</comment>
<reference evidence="4" key="2">
    <citation type="submission" date="2025-08" db="UniProtKB">
        <authorList>
            <consortium name="RefSeq"/>
        </authorList>
    </citation>
    <scope>IDENTIFICATION</scope>
    <source>
        <tissue evidence="4">Young leaves</tissue>
    </source>
</reference>
<protein>
    <submittedName>
        <fullName evidence="4">BTB/POZ domain-containing protein At2g46260-like</fullName>
    </submittedName>
</protein>
<proteinExistence type="predicted"/>